<proteinExistence type="predicted"/>
<organism evidence="1 2">
    <name type="scientific">Solanum verrucosum</name>
    <dbReference type="NCBI Taxonomy" id="315347"/>
    <lineage>
        <taxon>Eukaryota</taxon>
        <taxon>Viridiplantae</taxon>
        <taxon>Streptophyta</taxon>
        <taxon>Embryophyta</taxon>
        <taxon>Tracheophyta</taxon>
        <taxon>Spermatophyta</taxon>
        <taxon>Magnoliopsida</taxon>
        <taxon>eudicotyledons</taxon>
        <taxon>Gunneridae</taxon>
        <taxon>Pentapetalae</taxon>
        <taxon>asterids</taxon>
        <taxon>lamiids</taxon>
        <taxon>Solanales</taxon>
        <taxon>Solanaceae</taxon>
        <taxon>Solanoideae</taxon>
        <taxon>Solaneae</taxon>
        <taxon>Solanum</taxon>
    </lineage>
</organism>
<sequence length="190" mass="22109">MFPPPPYPIVKIGNFQSPIIPTMHLRYDEVMRLQQSQINYQLANDIPFLEYHEPMRLFGGLNTINNNNNNVNYYDPFIYNPNALNFNVAHQVQQEVGQQPNNVGSASRVKPPRMLWTDELHRKFLDVVDKYGRPWGKASSKKELIQDVQEQLKNVDGWKADDDVPQLPIETEMMEAHISPEDVFMEELLN</sequence>
<accession>A0AAF0VB86</accession>
<keyword evidence="2" id="KW-1185">Reference proteome</keyword>
<gene>
    <name evidence="1" type="ORF">MTR67_053758</name>
</gene>
<dbReference type="Proteomes" id="UP001234989">
    <property type="component" value="Chromosome 12"/>
</dbReference>
<evidence type="ECO:0000313" key="1">
    <source>
        <dbReference type="EMBL" id="WMV60373.1"/>
    </source>
</evidence>
<dbReference type="Gene3D" id="1.10.10.60">
    <property type="entry name" value="Homeodomain-like"/>
    <property type="match status" value="1"/>
</dbReference>
<protein>
    <submittedName>
        <fullName evidence="1">Uncharacterized protein</fullName>
    </submittedName>
</protein>
<dbReference type="AlphaFoldDB" id="A0AAF0VB86"/>
<name>A0AAF0VB86_SOLVR</name>
<evidence type="ECO:0000313" key="2">
    <source>
        <dbReference type="Proteomes" id="UP001234989"/>
    </source>
</evidence>
<reference evidence="1" key="1">
    <citation type="submission" date="2023-08" db="EMBL/GenBank/DDBJ databases">
        <title>A de novo genome assembly of Solanum verrucosum Schlechtendal, a Mexican diploid species geographically isolated from the other diploid A-genome species in potato relatives.</title>
        <authorList>
            <person name="Hosaka K."/>
        </authorList>
    </citation>
    <scope>NUCLEOTIDE SEQUENCE</scope>
    <source>
        <tissue evidence="1">Young leaves</tissue>
    </source>
</reference>
<dbReference type="EMBL" id="CP133623">
    <property type="protein sequence ID" value="WMV60373.1"/>
    <property type="molecule type" value="Genomic_DNA"/>
</dbReference>